<keyword evidence="9 13" id="KW-0413">Isomerase</keyword>
<gene>
    <name evidence="14" type="ORF">APLA_LOCUS1444</name>
</gene>
<dbReference type="EMBL" id="CADEBD010000171">
    <property type="protein sequence ID" value="CAB3223502.1"/>
    <property type="molecule type" value="Genomic_DNA"/>
</dbReference>
<name>A0A8S0YUK5_ARCPL</name>
<evidence type="ECO:0000256" key="4">
    <source>
        <dbReference type="ARBA" id="ARBA00011738"/>
    </source>
</evidence>
<evidence type="ECO:0000256" key="3">
    <source>
        <dbReference type="ARBA" id="ARBA00009736"/>
    </source>
</evidence>
<organism evidence="14 15">
    <name type="scientific">Arctia plantaginis</name>
    <name type="common">Wood tiger moth</name>
    <name type="synonym">Phalaena plantaginis</name>
    <dbReference type="NCBI Taxonomy" id="874455"/>
    <lineage>
        <taxon>Eukaryota</taxon>
        <taxon>Metazoa</taxon>
        <taxon>Ecdysozoa</taxon>
        <taxon>Arthropoda</taxon>
        <taxon>Hexapoda</taxon>
        <taxon>Insecta</taxon>
        <taxon>Pterygota</taxon>
        <taxon>Neoptera</taxon>
        <taxon>Endopterygota</taxon>
        <taxon>Lepidoptera</taxon>
        <taxon>Glossata</taxon>
        <taxon>Ditrysia</taxon>
        <taxon>Noctuoidea</taxon>
        <taxon>Erebidae</taxon>
        <taxon>Arctiinae</taxon>
        <taxon>Arctia</taxon>
    </lineage>
</organism>
<feature type="binding site" evidence="12">
    <location>
        <position position="211"/>
    </location>
    <ligand>
        <name>Mg(2+)</name>
        <dbReference type="ChEBI" id="CHEBI:18420"/>
        <label>1</label>
    </ligand>
</feature>
<dbReference type="EC" id="5.4.2.8" evidence="5 13"/>
<comment type="subunit">
    <text evidence="4 13">Homodimer.</text>
</comment>
<keyword evidence="8 12" id="KW-0460">Magnesium</keyword>
<evidence type="ECO:0000256" key="12">
    <source>
        <dbReference type="PIRSR" id="PIRSR605002-3"/>
    </source>
</evidence>
<evidence type="ECO:0000256" key="13">
    <source>
        <dbReference type="RuleBase" id="RU361118"/>
    </source>
</evidence>
<dbReference type="Pfam" id="PF03332">
    <property type="entry name" value="PMM"/>
    <property type="match status" value="1"/>
</dbReference>
<dbReference type="Proteomes" id="UP000494256">
    <property type="component" value="Unassembled WGS sequence"/>
</dbReference>
<dbReference type="FunFam" id="3.30.1240.20:FF:000001">
    <property type="entry name" value="Phosphomannomutase"/>
    <property type="match status" value="1"/>
</dbReference>
<feature type="binding site" evidence="12">
    <location>
        <position position="225"/>
    </location>
    <ligand>
        <name>Mg(2+)</name>
        <dbReference type="ChEBI" id="CHEBI:18420"/>
        <label>1</label>
    </ligand>
</feature>
<protein>
    <recommendedName>
        <fullName evidence="5 13">Phosphomannomutase</fullName>
        <ecNumber evidence="5 13">5.4.2.8</ecNumber>
    </recommendedName>
</protein>
<evidence type="ECO:0000313" key="15">
    <source>
        <dbReference type="Proteomes" id="UP000494256"/>
    </source>
</evidence>
<dbReference type="SUPFAM" id="SSF56784">
    <property type="entry name" value="HAD-like"/>
    <property type="match status" value="1"/>
</dbReference>
<evidence type="ECO:0000256" key="11">
    <source>
        <dbReference type="PIRSR" id="PIRSR605002-2"/>
    </source>
</evidence>
<dbReference type="GO" id="GO:0009298">
    <property type="term" value="P:GDP-mannose biosynthetic process"/>
    <property type="evidence" value="ECO:0007669"/>
    <property type="project" value="InterPro"/>
</dbReference>
<feature type="binding site" evidence="12">
    <location>
        <position position="228"/>
    </location>
    <ligand>
        <name>Mg(2+)</name>
        <dbReference type="ChEBI" id="CHEBI:18420"/>
        <label>1</label>
    </ligand>
</feature>
<dbReference type="GO" id="GO:0006013">
    <property type="term" value="P:mannose metabolic process"/>
    <property type="evidence" value="ECO:0007669"/>
    <property type="project" value="TreeGrafter"/>
</dbReference>
<dbReference type="PANTHER" id="PTHR10466:SF0">
    <property type="entry name" value="PHOSPHOMANNOMUTASE"/>
    <property type="match status" value="1"/>
</dbReference>
<keyword evidence="6 13" id="KW-0963">Cytoplasm</keyword>
<feature type="binding site" evidence="11">
    <location>
        <position position="125"/>
    </location>
    <ligand>
        <name>alpha-D-mannose 1-phosphate</name>
        <dbReference type="ChEBI" id="CHEBI:58409"/>
    </ligand>
</feature>
<evidence type="ECO:0000256" key="10">
    <source>
        <dbReference type="PIRSR" id="PIRSR605002-1"/>
    </source>
</evidence>
<dbReference type="InterPro" id="IPR005002">
    <property type="entry name" value="PMM"/>
</dbReference>
<feature type="binding site" evidence="11">
    <location>
        <position position="181"/>
    </location>
    <ligand>
        <name>alpha-D-mannose 1-phosphate</name>
        <dbReference type="ChEBI" id="CHEBI:58409"/>
    </ligand>
</feature>
<feature type="binding site" evidence="11">
    <location>
        <position position="136"/>
    </location>
    <ligand>
        <name>alpha-D-mannose 1-phosphate</name>
        <dbReference type="ChEBI" id="CHEBI:58409"/>
    </ligand>
</feature>
<keyword evidence="7 12" id="KW-0479">Metal-binding</keyword>
<dbReference type="SFLD" id="SFLDG01143">
    <property type="entry name" value="C2.B.3:_Phosphomannomutase_Lik"/>
    <property type="match status" value="1"/>
</dbReference>
<feature type="binding site" evidence="12">
    <location>
        <position position="223"/>
    </location>
    <ligand>
        <name>Mg(2+)</name>
        <dbReference type="ChEBI" id="CHEBI:18420"/>
        <label>1</label>
    </ligand>
</feature>
<feature type="binding site" evidence="11">
    <location>
        <position position="183"/>
    </location>
    <ligand>
        <name>alpha-D-mannose 1-phosphate</name>
        <dbReference type="ChEBI" id="CHEBI:58409"/>
    </ligand>
</feature>
<dbReference type="InterPro" id="IPR043169">
    <property type="entry name" value="PMM_cap"/>
</dbReference>
<evidence type="ECO:0000313" key="14">
    <source>
        <dbReference type="EMBL" id="CAB3223502.1"/>
    </source>
</evidence>
<dbReference type="OrthoDB" id="10264196at2759"/>
<proteinExistence type="inferred from homology"/>
<feature type="active site" description="Nucleophile" evidence="10">
    <location>
        <position position="12"/>
    </location>
</feature>
<dbReference type="Gene3D" id="3.40.50.1000">
    <property type="entry name" value="HAD superfamily/HAD-like"/>
    <property type="match status" value="1"/>
</dbReference>
<dbReference type="Gene3D" id="3.30.1240.20">
    <property type="match status" value="1"/>
</dbReference>
<feature type="binding site" evidence="11">
    <location>
        <position position="21"/>
    </location>
    <ligand>
        <name>alpha-D-mannose 1-phosphate</name>
        <dbReference type="ChEBI" id="CHEBI:58409"/>
    </ligand>
</feature>
<dbReference type="GO" id="GO:0006487">
    <property type="term" value="P:protein N-linked glycosylation"/>
    <property type="evidence" value="ECO:0007669"/>
    <property type="project" value="TreeGrafter"/>
</dbReference>
<feature type="binding site" evidence="12">
    <location>
        <position position="12"/>
    </location>
    <ligand>
        <name>Mg(2+)</name>
        <dbReference type="ChEBI" id="CHEBI:18420"/>
        <label>1</label>
    </ligand>
</feature>
<feature type="active site" description="Proton donor/acceptor" evidence="10">
    <location>
        <position position="14"/>
    </location>
</feature>
<dbReference type="GO" id="GO:0004615">
    <property type="term" value="F:phosphomannomutase activity"/>
    <property type="evidence" value="ECO:0007669"/>
    <property type="project" value="UniProtKB-EC"/>
</dbReference>
<comment type="cofactor">
    <cofactor evidence="12">
        <name>Mg(2+)</name>
        <dbReference type="ChEBI" id="CHEBI:18420"/>
    </cofactor>
</comment>
<comment type="catalytic activity">
    <reaction evidence="13">
        <text>alpha-D-mannose 1-phosphate = D-mannose 6-phosphate</text>
        <dbReference type="Rhea" id="RHEA:11140"/>
        <dbReference type="ChEBI" id="CHEBI:58409"/>
        <dbReference type="ChEBI" id="CHEBI:58735"/>
        <dbReference type="EC" id="5.4.2.8"/>
    </reaction>
</comment>
<reference evidence="14 15" key="1">
    <citation type="submission" date="2020-04" db="EMBL/GenBank/DDBJ databases">
        <authorList>
            <person name="Wallbank WR R."/>
            <person name="Pardo Diaz C."/>
            <person name="Kozak K."/>
            <person name="Martin S."/>
            <person name="Jiggins C."/>
            <person name="Moest M."/>
            <person name="Warren A I."/>
            <person name="Byers J.R.P. K."/>
            <person name="Montejo-Kovacevich G."/>
            <person name="Yen C E."/>
        </authorList>
    </citation>
    <scope>NUCLEOTIDE SEQUENCE [LARGE SCALE GENOMIC DNA]</scope>
</reference>
<dbReference type="InterPro" id="IPR006379">
    <property type="entry name" value="HAD-SF_hydro_IIB"/>
</dbReference>
<dbReference type="SFLD" id="SFLDS00003">
    <property type="entry name" value="Haloacid_Dehalogenase"/>
    <property type="match status" value="1"/>
</dbReference>
<comment type="caution">
    <text evidence="14">The sequence shown here is derived from an EMBL/GenBank/DDBJ whole genome shotgun (WGS) entry which is preliminary data.</text>
</comment>
<dbReference type="GO" id="GO:0005829">
    <property type="term" value="C:cytosol"/>
    <property type="evidence" value="ECO:0007669"/>
    <property type="project" value="TreeGrafter"/>
</dbReference>
<feature type="binding site" evidence="12">
    <location>
        <position position="14"/>
    </location>
    <ligand>
        <name>Mg(2+)</name>
        <dbReference type="ChEBI" id="CHEBI:18420"/>
        <label>1</label>
    </ligand>
</feature>
<dbReference type="PANTHER" id="PTHR10466">
    <property type="entry name" value="PHOSPHOMANNOMUTASE"/>
    <property type="match status" value="1"/>
</dbReference>
<comment type="function">
    <text evidence="13">Involved in the synthesis of the GDP-mannose and dolichol-phosphate-mannose required for a number of critical mannosyl transfer reactions.</text>
</comment>
<comment type="similarity">
    <text evidence="3 13">Belongs to the eukaryotic PMM family.</text>
</comment>
<evidence type="ECO:0000256" key="2">
    <source>
        <dbReference type="ARBA" id="ARBA00004699"/>
    </source>
</evidence>
<comment type="pathway">
    <text evidence="2 13">Nucleotide-sugar biosynthesis; GDP-alpha-D-mannose biosynthesis; alpha-D-mannose 1-phosphate from D-fructose 6-phosphate: step 2/2.</text>
</comment>
<dbReference type="InterPro" id="IPR023214">
    <property type="entry name" value="HAD_sf"/>
</dbReference>
<feature type="binding site" evidence="11">
    <location>
        <position position="143"/>
    </location>
    <ligand>
        <name>alpha-D-mannose 1-phosphate</name>
        <dbReference type="ChEBI" id="CHEBI:58409"/>
    </ligand>
</feature>
<evidence type="ECO:0000256" key="5">
    <source>
        <dbReference type="ARBA" id="ARBA00012730"/>
    </source>
</evidence>
<dbReference type="NCBIfam" id="TIGR01484">
    <property type="entry name" value="HAD-SF-IIB"/>
    <property type="match status" value="1"/>
</dbReference>
<dbReference type="SFLD" id="SFLDF00445">
    <property type="entry name" value="alpha-phosphomannomutase"/>
    <property type="match status" value="1"/>
</dbReference>
<evidence type="ECO:0000256" key="6">
    <source>
        <dbReference type="ARBA" id="ARBA00022490"/>
    </source>
</evidence>
<dbReference type="SFLD" id="SFLDG01140">
    <property type="entry name" value="C2.B:_Phosphomannomutase_and_P"/>
    <property type="match status" value="1"/>
</dbReference>
<accession>A0A8S0YUK5</accession>
<evidence type="ECO:0000256" key="7">
    <source>
        <dbReference type="ARBA" id="ARBA00022723"/>
    </source>
</evidence>
<sequence>MASRKTILYLFDVDGTLTKPRQVITEELKKFLLEKVQRKVSVGLVSGSDYAKITEQMGGDDVAEKFDYVFCENGVMHFREGKLISSESILSLLGEQLTQRIINFSLGYMSKIELPAKRGNFVEFRSSMINICPVGRSCSQDVRDAFVKYDTEHKIRQKFVDALKKEFAGKGVVFALGGQISVDVFPEGWDKRYCLKHIEDQKFEEIHFFGDKTTPGGNDYEIYNDSRTVGHAVTSPDDTKEQVKKCLNIE</sequence>
<evidence type="ECO:0000256" key="9">
    <source>
        <dbReference type="ARBA" id="ARBA00023235"/>
    </source>
</evidence>
<dbReference type="AlphaFoldDB" id="A0A8S0YUK5"/>
<evidence type="ECO:0000256" key="8">
    <source>
        <dbReference type="ARBA" id="ARBA00022842"/>
    </source>
</evidence>
<dbReference type="GO" id="GO:0046872">
    <property type="term" value="F:metal ion binding"/>
    <property type="evidence" value="ECO:0007669"/>
    <property type="project" value="UniProtKB-KW"/>
</dbReference>
<comment type="subcellular location">
    <subcellularLocation>
        <location evidence="1 13">Cytoplasm</location>
    </subcellularLocation>
</comment>
<evidence type="ECO:0000256" key="1">
    <source>
        <dbReference type="ARBA" id="ARBA00004496"/>
    </source>
</evidence>
<dbReference type="InterPro" id="IPR036412">
    <property type="entry name" value="HAD-like_sf"/>
</dbReference>
<dbReference type="CDD" id="cd02585">
    <property type="entry name" value="HAD_PMM"/>
    <property type="match status" value="1"/>
</dbReference>